<sequence>MKILHTSDWHLGRRPTGGIGEYSKIRYEDYFLAAEYIVDEAIENKVDIFIIAGDLFDRSSLLPDILFKTENILEKLKKSNITTLLIEGNHDKIYSHNDSWISYLENKGLVKVPKFKKNGDDYNFIPIRIDNINFYGIPYHGVLIDDILLVLSKKLDENEKNIVIAHTAIGGNFIPGCTKREIIDLFKDKVLYIAGGHLHSFKIYPEDLPYFFVPGCPEYWDLNEKNNKGYIIFNTENKEYKFYPSKKRKITSYKFKSSENIIEKIKDIEIEYNEIIILKILVDSDGLIEDNEIEQILKDKGVLKVLIQKKYDINEEYNSFEEVDTKSIEYKVVKKWGNIFSKNSVETVNYIEKLKEKITENDNEIFEVFDHFLNKLIKGEIDENK</sequence>
<dbReference type="Pfam" id="PF00149">
    <property type="entry name" value="Metallophos"/>
    <property type="match status" value="1"/>
</dbReference>
<keyword evidence="3 5" id="KW-0269">Exonuclease</keyword>
<evidence type="ECO:0000259" key="4">
    <source>
        <dbReference type="Pfam" id="PF00149"/>
    </source>
</evidence>
<feature type="domain" description="Calcineurin-like phosphoesterase" evidence="4">
    <location>
        <begin position="1"/>
        <end position="200"/>
    </location>
</feature>
<reference evidence="5" key="1">
    <citation type="submission" date="2016-11" db="EMBL/GenBank/DDBJ databases">
        <authorList>
            <person name="Varghese N."/>
            <person name="Submissions S."/>
        </authorList>
    </citation>
    <scope>NUCLEOTIDE SEQUENCE [LARGE SCALE GENOMIC DNA]</scope>
    <source>
        <strain evidence="5">DSM 16785</strain>
    </source>
</reference>
<keyword evidence="1" id="KW-0540">Nuclease</keyword>
<evidence type="ECO:0000256" key="3">
    <source>
        <dbReference type="ARBA" id="ARBA00022839"/>
    </source>
</evidence>
<keyword evidence="2" id="KW-0378">Hydrolase</keyword>
<dbReference type="GO" id="GO:0004527">
    <property type="term" value="F:exonuclease activity"/>
    <property type="evidence" value="ECO:0007669"/>
    <property type="project" value="UniProtKB-KW"/>
</dbReference>
<protein>
    <submittedName>
        <fullName evidence="5">DNA repair exonuclease SbcCD nuclease subunit</fullName>
    </submittedName>
</protein>
<keyword evidence="6" id="KW-1185">Reference proteome</keyword>
<organism evidence="5 6">
    <name type="scientific">Marinitoga hydrogenitolerans (strain DSM 16785 / JCM 12826 / AT1271)</name>
    <dbReference type="NCBI Taxonomy" id="1122195"/>
    <lineage>
        <taxon>Bacteria</taxon>
        <taxon>Thermotogati</taxon>
        <taxon>Thermotogota</taxon>
        <taxon>Thermotogae</taxon>
        <taxon>Petrotogales</taxon>
        <taxon>Petrotogaceae</taxon>
        <taxon>Marinitoga</taxon>
    </lineage>
</organism>
<dbReference type="InterPro" id="IPR041796">
    <property type="entry name" value="Mre11_N"/>
</dbReference>
<dbReference type="OrthoDB" id="9773856at2"/>
<dbReference type="SUPFAM" id="SSF56300">
    <property type="entry name" value="Metallo-dependent phosphatases"/>
    <property type="match status" value="1"/>
</dbReference>
<dbReference type="EMBL" id="FQUI01000014">
    <property type="protein sequence ID" value="SHE76624.1"/>
    <property type="molecule type" value="Genomic_DNA"/>
</dbReference>
<gene>
    <name evidence="5" type="ORF">SAMN02745164_01101</name>
</gene>
<dbReference type="RefSeq" id="WP_072864275.1">
    <property type="nucleotide sequence ID" value="NZ_FQUI01000014.1"/>
</dbReference>
<dbReference type="CDD" id="cd00840">
    <property type="entry name" value="MPP_Mre11_N"/>
    <property type="match status" value="1"/>
</dbReference>
<evidence type="ECO:0000256" key="2">
    <source>
        <dbReference type="ARBA" id="ARBA00022801"/>
    </source>
</evidence>
<dbReference type="InterPro" id="IPR004843">
    <property type="entry name" value="Calcineurin-like_PHP"/>
</dbReference>
<dbReference type="PANTHER" id="PTHR30337">
    <property type="entry name" value="COMPONENT OF ATP-DEPENDENT DSDNA EXONUCLEASE"/>
    <property type="match status" value="1"/>
</dbReference>
<accession>A0A1M4W5S1</accession>
<name>A0A1M4W5S1_MARH1</name>
<comment type="caution">
    <text evidence="5">The sequence shown here is derived from an EMBL/GenBank/DDBJ whole genome shotgun (WGS) entry which is preliminary data.</text>
</comment>
<dbReference type="Gene3D" id="3.60.21.10">
    <property type="match status" value="1"/>
</dbReference>
<dbReference type="InterPro" id="IPR029052">
    <property type="entry name" value="Metallo-depent_PP-like"/>
</dbReference>
<dbReference type="PANTHER" id="PTHR30337:SF0">
    <property type="entry name" value="NUCLEASE SBCCD SUBUNIT D"/>
    <property type="match status" value="1"/>
</dbReference>
<dbReference type="InterPro" id="IPR050535">
    <property type="entry name" value="DNA_Repair-Maintenance_Comp"/>
</dbReference>
<dbReference type="Proteomes" id="UP000184334">
    <property type="component" value="Unassembled WGS sequence"/>
</dbReference>
<evidence type="ECO:0000313" key="6">
    <source>
        <dbReference type="Proteomes" id="UP000184334"/>
    </source>
</evidence>
<dbReference type="STRING" id="1122195.SAMN02745164_01101"/>
<evidence type="ECO:0000256" key="1">
    <source>
        <dbReference type="ARBA" id="ARBA00022722"/>
    </source>
</evidence>
<proteinExistence type="predicted"/>
<dbReference type="AlphaFoldDB" id="A0A1M4W5S1"/>
<evidence type="ECO:0000313" key="5">
    <source>
        <dbReference type="EMBL" id="SHE76624.1"/>
    </source>
</evidence>